<gene>
    <name evidence="8" type="ORF">ATC70_001425</name>
</gene>
<evidence type="ECO:0000313" key="9">
    <source>
        <dbReference type="Proteomes" id="UP001304243"/>
    </source>
</evidence>
<dbReference type="Proteomes" id="UP001304243">
    <property type="component" value="Unassembled WGS sequence"/>
</dbReference>
<dbReference type="EMBL" id="JASEJX010000013">
    <property type="protein sequence ID" value="KAK4518075.1"/>
    <property type="molecule type" value="Genomic_DNA"/>
</dbReference>
<dbReference type="InterPro" id="IPR051027">
    <property type="entry name" value="bZIP_transcription_factors"/>
</dbReference>
<evidence type="ECO:0000256" key="5">
    <source>
        <dbReference type="SAM" id="Coils"/>
    </source>
</evidence>
<dbReference type="RefSeq" id="XP_064684741.1">
    <property type="nucleotide sequence ID" value="XM_064820821.1"/>
</dbReference>
<evidence type="ECO:0000313" key="8">
    <source>
        <dbReference type="EMBL" id="KAK4518075.1"/>
    </source>
</evidence>
<feature type="region of interest" description="Disordered" evidence="6">
    <location>
        <begin position="145"/>
        <end position="201"/>
    </location>
</feature>
<keyword evidence="9" id="KW-1185">Reference proteome</keyword>
<evidence type="ECO:0000256" key="6">
    <source>
        <dbReference type="SAM" id="MobiDB-lite"/>
    </source>
</evidence>
<keyword evidence="5" id="KW-0175">Coiled coil</keyword>
<name>A0AAN7HUH6_9FUNG</name>
<dbReference type="Pfam" id="PF00170">
    <property type="entry name" value="bZIP_1"/>
    <property type="match status" value="1"/>
</dbReference>
<feature type="compositionally biased region" description="Low complexity" evidence="6">
    <location>
        <begin position="167"/>
        <end position="178"/>
    </location>
</feature>
<dbReference type="PROSITE" id="PS00036">
    <property type="entry name" value="BZIP_BASIC"/>
    <property type="match status" value="1"/>
</dbReference>
<keyword evidence="2" id="KW-0805">Transcription regulation</keyword>
<dbReference type="AlphaFoldDB" id="A0AAN7HUH6"/>
<keyword evidence="4" id="KW-0539">Nucleus</keyword>
<feature type="compositionally biased region" description="Low complexity" evidence="6">
    <location>
        <begin position="107"/>
        <end position="117"/>
    </location>
</feature>
<dbReference type="SMART" id="SM00338">
    <property type="entry name" value="BRLZ"/>
    <property type="match status" value="1"/>
</dbReference>
<evidence type="ECO:0000256" key="1">
    <source>
        <dbReference type="ARBA" id="ARBA00004123"/>
    </source>
</evidence>
<comment type="subcellular location">
    <subcellularLocation>
        <location evidence="1">Nucleus</location>
    </subcellularLocation>
</comment>
<sequence>MMAEDNSMIGLATPTRFLIENGEWNLTPSLSGSIQHEINPFDDCNYQQHHASMKPIEAPTVKWMAAPVPAPTIPASVAANTEYNTNVMFKSPEPEAALMKSPPTPPMSLSQSPSSSTVSFTMNDLLVDTPPQAPVAPRNNTEFAASNVHNLSPSTSFDEPVQRRRSSSSARNAKSRTSSYKEMDDYYQPTETTNSKSVQSGRKRRIVFEGDDAEDRRKKFLERNRVAAYKCRQKKKNWMQELEQKAEIQNNQNEELRNLVALLKEESMYLRNLLLTHGNCDCDSVQAYLRKQSAEITNNTMASRRSSMASNYPTMPSFTNSFSSASTMPPFNEQPTGLTPFLDTVINKLPQDSPDYFSTSHTEA</sequence>
<dbReference type="InterPro" id="IPR004827">
    <property type="entry name" value="bZIP"/>
</dbReference>
<evidence type="ECO:0000256" key="2">
    <source>
        <dbReference type="ARBA" id="ARBA00023015"/>
    </source>
</evidence>
<keyword evidence="3" id="KW-0804">Transcription</keyword>
<dbReference type="SUPFAM" id="SSF57959">
    <property type="entry name" value="Leucine zipper domain"/>
    <property type="match status" value="1"/>
</dbReference>
<feature type="domain" description="BZIP" evidence="7">
    <location>
        <begin position="214"/>
        <end position="277"/>
    </location>
</feature>
<evidence type="ECO:0000256" key="3">
    <source>
        <dbReference type="ARBA" id="ARBA00023163"/>
    </source>
</evidence>
<dbReference type="GO" id="GO:0003700">
    <property type="term" value="F:DNA-binding transcription factor activity"/>
    <property type="evidence" value="ECO:0007669"/>
    <property type="project" value="InterPro"/>
</dbReference>
<feature type="region of interest" description="Disordered" evidence="6">
    <location>
        <begin position="97"/>
        <end position="117"/>
    </location>
</feature>
<dbReference type="Gene3D" id="1.20.5.170">
    <property type="match status" value="1"/>
</dbReference>
<protein>
    <recommendedName>
        <fullName evidence="7">BZIP domain-containing protein</fullName>
    </recommendedName>
</protein>
<accession>A0AAN7HUH6</accession>
<dbReference type="InterPro" id="IPR046347">
    <property type="entry name" value="bZIP_sf"/>
</dbReference>
<feature type="compositionally biased region" description="Polar residues" evidence="6">
    <location>
        <begin position="145"/>
        <end position="157"/>
    </location>
</feature>
<proteinExistence type="predicted"/>
<feature type="coiled-coil region" evidence="5">
    <location>
        <begin position="232"/>
        <end position="266"/>
    </location>
</feature>
<feature type="compositionally biased region" description="Polar residues" evidence="6">
    <location>
        <begin position="189"/>
        <end position="200"/>
    </location>
</feature>
<reference evidence="8 9" key="1">
    <citation type="submission" date="2022-11" db="EMBL/GenBank/DDBJ databases">
        <title>Mucor velutinosus strain NIH1002 WGS.</title>
        <authorList>
            <person name="Subramanian P."/>
            <person name="Mullikin J.C."/>
            <person name="Segre J.A."/>
            <person name="Zelazny A.M."/>
        </authorList>
    </citation>
    <scope>NUCLEOTIDE SEQUENCE [LARGE SCALE GENOMIC DNA]</scope>
    <source>
        <strain evidence="8 9">NIH1002</strain>
    </source>
</reference>
<dbReference type="CDD" id="cd14687">
    <property type="entry name" value="bZIP_ATF2"/>
    <property type="match status" value="1"/>
</dbReference>
<evidence type="ECO:0000256" key="4">
    <source>
        <dbReference type="ARBA" id="ARBA00023242"/>
    </source>
</evidence>
<dbReference type="GO" id="GO:0005634">
    <property type="term" value="C:nucleus"/>
    <property type="evidence" value="ECO:0007669"/>
    <property type="project" value="UniProtKB-SubCell"/>
</dbReference>
<organism evidence="8 9">
    <name type="scientific">Mucor velutinosus</name>
    <dbReference type="NCBI Taxonomy" id="708070"/>
    <lineage>
        <taxon>Eukaryota</taxon>
        <taxon>Fungi</taxon>
        <taxon>Fungi incertae sedis</taxon>
        <taxon>Mucoromycota</taxon>
        <taxon>Mucoromycotina</taxon>
        <taxon>Mucoromycetes</taxon>
        <taxon>Mucorales</taxon>
        <taxon>Mucorineae</taxon>
        <taxon>Mucoraceae</taxon>
        <taxon>Mucor</taxon>
    </lineage>
</organism>
<dbReference type="PROSITE" id="PS50217">
    <property type="entry name" value="BZIP"/>
    <property type="match status" value="1"/>
</dbReference>
<dbReference type="PANTHER" id="PTHR19304">
    <property type="entry name" value="CYCLIC-AMP RESPONSE ELEMENT BINDING PROTEIN"/>
    <property type="match status" value="1"/>
</dbReference>
<evidence type="ECO:0000259" key="7">
    <source>
        <dbReference type="PROSITE" id="PS50217"/>
    </source>
</evidence>
<comment type="caution">
    <text evidence="8">The sequence shown here is derived from an EMBL/GenBank/DDBJ whole genome shotgun (WGS) entry which is preliminary data.</text>
</comment>
<dbReference type="GeneID" id="89945127"/>